<evidence type="ECO:0000256" key="1">
    <source>
        <dbReference type="SAM" id="MobiDB-lite"/>
    </source>
</evidence>
<evidence type="ECO:0000313" key="3">
    <source>
        <dbReference type="EMBL" id="CAL8110426.1"/>
    </source>
</evidence>
<dbReference type="Proteomes" id="UP001642540">
    <property type="component" value="Unassembled WGS sequence"/>
</dbReference>
<sequence>MECFFLNYRDKERRIAHILQYVWSNLVGNQTRPSTPINNETVRERFTPVNPSTSSFYGGIQSIAASCNIPPAVESEAWSVQNSFNLYFNLTAQYPDIFRSVANSEIFSSEQQQSMESGQSHEYVPNVGTRPLFSPTTVTPKKSVNIVSAKLRLYKTVSAVSPDVSTLLTIEPSEPCNDIEATSDSDEVEPNPFPTRVTISEPSPITDKKIRVSVYWYTQPATKNHYKKKLVDAKMLSLRESSWVEFDIKNAVKAWLNDRRPNYGLVVEVENEDQDALDPSKYFRSAPCVKSSSETEVTNGAVQEQENSDKSGGDMNTSSSSPVIEICSLNVPEASTSYEQTKFFPLSMNINSFNHLRRVAESHAKSSNGSQNPWQTINLPALSPEIFDSGIERSNETSEPTDVASHRHRHHHGSNSQNGTNNFMRHIQPTAQNRSRVSHPRNLLGEDHPLRTILATVNGNSKELNKRGSSTLTQHLPESLVKGFPLDVMSQMHADESSKVRADYHDSIENDKDVFITKIVITPAQRNDNSLHRLAGTRGLFPFGSLSSIYPTNPTNSDSTER</sequence>
<evidence type="ECO:0000259" key="2">
    <source>
        <dbReference type="Pfam" id="PF00688"/>
    </source>
</evidence>
<feature type="domain" description="TGF-beta propeptide" evidence="2">
    <location>
        <begin position="99"/>
        <end position="276"/>
    </location>
</feature>
<reference evidence="3 4" key="1">
    <citation type="submission" date="2024-08" db="EMBL/GenBank/DDBJ databases">
        <authorList>
            <person name="Cucini C."/>
            <person name="Frati F."/>
        </authorList>
    </citation>
    <scope>NUCLEOTIDE SEQUENCE [LARGE SCALE GENOMIC DNA]</scope>
</reference>
<gene>
    <name evidence="3" type="ORF">ODALV1_LOCUS14238</name>
</gene>
<feature type="compositionally biased region" description="Polar residues" evidence="1">
    <location>
        <begin position="293"/>
        <end position="305"/>
    </location>
</feature>
<dbReference type="InterPro" id="IPR001111">
    <property type="entry name" value="TGF-b_propeptide"/>
</dbReference>
<feature type="region of interest" description="Disordered" evidence="1">
    <location>
        <begin position="293"/>
        <end position="321"/>
    </location>
</feature>
<dbReference type="NCBIfam" id="NF033679">
    <property type="entry name" value="DNRLRE_dom"/>
    <property type="match status" value="1"/>
</dbReference>
<protein>
    <recommendedName>
        <fullName evidence="2">TGF-beta propeptide domain-containing protein</fullName>
    </recommendedName>
</protein>
<dbReference type="Gene3D" id="2.60.120.970">
    <property type="match status" value="1"/>
</dbReference>
<dbReference type="Pfam" id="PF00688">
    <property type="entry name" value="TGFb_propeptide"/>
    <property type="match status" value="1"/>
</dbReference>
<organism evidence="3 4">
    <name type="scientific">Orchesella dallaii</name>
    <dbReference type="NCBI Taxonomy" id="48710"/>
    <lineage>
        <taxon>Eukaryota</taxon>
        <taxon>Metazoa</taxon>
        <taxon>Ecdysozoa</taxon>
        <taxon>Arthropoda</taxon>
        <taxon>Hexapoda</taxon>
        <taxon>Collembola</taxon>
        <taxon>Entomobryomorpha</taxon>
        <taxon>Entomobryoidea</taxon>
        <taxon>Orchesellidae</taxon>
        <taxon>Orchesellinae</taxon>
        <taxon>Orchesella</taxon>
    </lineage>
</organism>
<comment type="caution">
    <text evidence="3">The sequence shown here is derived from an EMBL/GenBank/DDBJ whole genome shotgun (WGS) entry which is preliminary data.</text>
</comment>
<feature type="region of interest" description="Disordered" evidence="1">
    <location>
        <begin position="175"/>
        <end position="200"/>
    </location>
</feature>
<dbReference type="EMBL" id="CAXLJM020000045">
    <property type="protein sequence ID" value="CAL8110426.1"/>
    <property type="molecule type" value="Genomic_DNA"/>
</dbReference>
<proteinExistence type="predicted"/>
<accession>A0ABP1QRL9</accession>
<feature type="region of interest" description="Disordered" evidence="1">
    <location>
        <begin position="392"/>
        <end position="421"/>
    </location>
</feature>
<evidence type="ECO:0000313" key="4">
    <source>
        <dbReference type="Proteomes" id="UP001642540"/>
    </source>
</evidence>
<keyword evidence="4" id="KW-1185">Reference proteome</keyword>
<name>A0ABP1QRL9_9HEXA</name>